<evidence type="ECO:0000256" key="4">
    <source>
        <dbReference type="ARBA" id="ARBA00022679"/>
    </source>
</evidence>
<evidence type="ECO:0000256" key="3">
    <source>
        <dbReference type="ARBA" id="ARBA00022603"/>
    </source>
</evidence>
<comment type="function">
    <text evidence="1 6">Exhibits S-adenosyl-L-methionine-dependent methyltransferase activity.</text>
</comment>
<dbReference type="GO" id="GO:0008168">
    <property type="term" value="F:methyltransferase activity"/>
    <property type="evidence" value="ECO:0007669"/>
    <property type="project" value="UniProtKB-UniRule"/>
</dbReference>
<keyword evidence="5 6" id="KW-0949">S-adenosyl-L-methionine</keyword>
<keyword evidence="9" id="KW-1185">Reference proteome</keyword>
<dbReference type="InterPro" id="IPR029063">
    <property type="entry name" value="SAM-dependent_MTases_sf"/>
</dbReference>
<sequence length="309" mass="34061">MNAESPGPETLPAQGGKGAEKDSSTAEMCALIRSVESRRPEKGRILDDPFAHHFIQDRKYRLMFSWRMFAMSAARAYDALFSGWAAEIILRYRHSDELIRRAVESGCTQVVILGAGYDSTALRSPGGAGTVYYEVDKPDIQRKKQEIIQQNSLPIGPSVKYVSCDFEAGDDLLTSLVERGFDPAKPSFVSWLGVTYYLTEASVRATLQKLDTACAPGSRIVFDYILPSVVEGTIGHSGALRGTKFAAKRGEPFAFGVEGSRLDHILPENGGLRMAQNHTVPQLLEMYGDPKDFWLAVSDFIGVVELERT</sequence>
<dbReference type="GO" id="GO:0032259">
    <property type="term" value="P:methylation"/>
    <property type="evidence" value="ECO:0007669"/>
    <property type="project" value="UniProtKB-KW"/>
</dbReference>
<name>A0A1E7JMZ6_9ACTN</name>
<dbReference type="Proteomes" id="UP000176087">
    <property type="component" value="Unassembled WGS sequence"/>
</dbReference>
<evidence type="ECO:0000256" key="6">
    <source>
        <dbReference type="RuleBase" id="RU362030"/>
    </source>
</evidence>
<feature type="region of interest" description="Disordered" evidence="7">
    <location>
        <begin position="1"/>
        <end position="24"/>
    </location>
</feature>
<protein>
    <recommendedName>
        <fullName evidence="6">S-adenosyl-L-methionine-dependent methyltransferase</fullName>
        <ecNumber evidence="6">2.1.1.-</ecNumber>
    </recommendedName>
</protein>
<reference evidence="8 9" key="1">
    <citation type="journal article" date="2016" name="Front. Microbiol.">
        <title>Comparative Genomics Analysis of Streptomyces Species Reveals Their Adaptation to the Marine Environment and Their Diversity at the Genomic Level.</title>
        <authorList>
            <person name="Tian X."/>
            <person name="Zhang Z."/>
            <person name="Yang T."/>
            <person name="Chen M."/>
            <person name="Li J."/>
            <person name="Chen F."/>
            <person name="Yang J."/>
            <person name="Li W."/>
            <person name="Zhang B."/>
            <person name="Zhang Z."/>
            <person name="Wu J."/>
            <person name="Zhang C."/>
            <person name="Long L."/>
            <person name="Xiao J."/>
        </authorList>
    </citation>
    <scope>NUCLEOTIDE SEQUENCE [LARGE SCALE GENOMIC DNA]</scope>
    <source>
        <strain evidence="8 9">SCSIO 10390</strain>
    </source>
</reference>
<comment type="similarity">
    <text evidence="2 6">Belongs to the UPF0677 family.</text>
</comment>
<dbReference type="EMBL" id="LJGT01000038">
    <property type="protein sequence ID" value="OEU89614.1"/>
    <property type="molecule type" value="Genomic_DNA"/>
</dbReference>
<dbReference type="InterPro" id="IPR011610">
    <property type="entry name" value="SAM_mthyl_Trfase_ML2640-like"/>
</dbReference>
<dbReference type="SUPFAM" id="SSF53335">
    <property type="entry name" value="S-adenosyl-L-methionine-dependent methyltransferases"/>
    <property type="match status" value="1"/>
</dbReference>
<dbReference type="Pfam" id="PF04072">
    <property type="entry name" value="LCM"/>
    <property type="match status" value="1"/>
</dbReference>
<gene>
    <name evidence="8" type="ORF">AN215_07685</name>
</gene>
<dbReference type="EC" id="2.1.1.-" evidence="6"/>
<dbReference type="Gene3D" id="3.40.50.150">
    <property type="entry name" value="Vaccinia Virus protein VP39"/>
    <property type="match status" value="1"/>
</dbReference>
<evidence type="ECO:0000256" key="1">
    <source>
        <dbReference type="ARBA" id="ARBA00003907"/>
    </source>
</evidence>
<dbReference type="PANTHER" id="PTHR43619">
    <property type="entry name" value="S-ADENOSYL-L-METHIONINE-DEPENDENT METHYLTRANSFERASE YKTD-RELATED"/>
    <property type="match status" value="1"/>
</dbReference>
<evidence type="ECO:0000256" key="7">
    <source>
        <dbReference type="SAM" id="MobiDB-lite"/>
    </source>
</evidence>
<keyword evidence="4" id="KW-0808">Transferase</keyword>
<organism evidence="8 9">
    <name type="scientific">Streptomyces abyssalis</name>
    <dbReference type="NCBI Taxonomy" id="933944"/>
    <lineage>
        <taxon>Bacteria</taxon>
        <taxon>Bacillati</taxon>
        <taxon>Actinomycetota</taxon>
        <taxon>Actinomycetes</taxon>
        <taxon>Kitasatosporales</taxon>
        <taxon>Streptomycetaceae</taxon>
        <taxon>Streptomyces</taxon>
    </lineage>
</organism>
<evidence type="ECO:0000256" key="5">
    <source>
        <dbReference type="ARBA" id="ARBA00022691"/>
    </source>
</evidence>
<dbReference type="NCBIfam" id="TIGR00027">
    <property type="entry name" value="mthyl_TIGR00027"/>
    <property type="match status" value="1"/>
</dbReference>
<evidence type="ECO:0000313" key="9">
    <source>
        <dbReference type="Proteomes" id="UP000176087"/>
    </source>
</evidence>
<proteinExistence type="inferred from homology"/>
<evidence type="ECO:0000256" key="2">
    <source>
        <dbReference type="ARBA" id="ARBA00008138"/>
    </source>
</evidence>
<evidence type="ECO:0000313" key="8">
    <source>
        <dbReference type="EMBL" id="OEU89614.1"/>
    </source>
</evidence>
<dbReference type="InterPro" id="IPR007213">
    <property type="entry name" value="Ppm1/Ppm2/Tcmp"/>
</dbReference>
<dbReference type="RefSeq" id="WP_070013336.1">
    <property type="nucleotide sequence ID" value="NZ_LJGS01000044.1"/>
</dbReference>
<comment type="caution">
    <text evidence="8">The sequence shown here is derived from an EMBL/GenBank/DDBJ whole genome shotgun (WGS) entry which is preliminary data.</text>
</comment>
<accession>A0A1E7JMZ6</accession>
<dbReference type="AlphaFoldDB" id="A0A1E7JMZ6"/>
<keyword evidence="3 6" id="KW-0489">Methyltransferase</keyword>
<dbReference type="PANTHER" id="PTHR43619:SF2">
    <property type="entry name" value="S-ADENOSYL-L-METHIONINE-DEPENDENT METHYLTRANSFERASES SUPERFAMILY PROTEIN"/>
    <property type="match status" value="1"/>
</dbReference>